<accession>A0A673H101</accession>
<keyword evidence="3" id="KW-0963">Cytoplasm</keyword>
<protein>
    <submittedName>
        <fullName evidence="6">Protein FAM83D-like</fullName>
    </submittedName>
</protein>
<dbReference type="GO" id="GO:0005829">
    <property type="term" value="C:cytosol"/>
    <property type="evidence" value="ECO:0007669"/>
    <property type="project" value="TreeGrafter"/>
</dbReference>
<reference evidence="6" key="1">
    <citation type="submission" date="2025-08" db="UniProtKB">
        <authorList>
            <consortium name="Ensembl"/>
        </authorList>
    </citation>
    <scope>IDENTIFICATION</scope>
</reference>
<comment type="similarity">
    <text evidence="2">Belongs to the FAM83 family.</text>
</comment>
<dbReference type="GO" id="GO:0070372">
    <property type="term" value="P:regulation of ERK1 and ERK2 cascade"/>
    <property type="evidence" value="ECO:0007669"/>
    <property type="project" value="TreeGrafter"/>
</dbReference>
<dbReference type="SUPFAM" id="SSF56024">
    <property type="entry name" value="Phospholipase D/nuclease"/>
    <property type="match status" value="1"/>
</dbReference>
<dbReference type="OrthoDB" id="9882762at2759"/>
<dbReference type="GO" id="GO:0097431">
    <property type="term" value="C:mitotic spindle pole"/>
    <property type="evidence" value="ECO:0007669"/>
    <property type="project" value="TreeGrafter"/>
</dbReference>
<proteinExistence type="inferred from homology"/>
<evidence type="ECO:0000256" key="1">
    <source>
        <dbReference type="ARBA" id="ARBA00004245"/>
    </source>
</evidence>
<dbReference type="GO" id="GO:0007165">
    <property type="term" value="P:signal transduction"/>
    <property type="evidence" value="ECO:0007669"/>
    <property type="project" value="TreeGrafter"/>
</dbReference>
<dbReference type="Pfam" id="PF07894">
    <property type="entry name" value="SACK1"/>
    <property type="match status" value="1"/>
</dbReference>
<dbReference type="Ensembl" id="ENSSRHT00000019755.1">
    <property type="protein sequence ID" value="ENSSRHP00000019143.1"/>
    <property type="gene ID" value="ENSSRHG00000010355.1"/>
</dbReference>
<evidence type="ECO:0000259" key="5">
    <source>
        <dbReference type="Pfam" id="PF07894"/>
    </source>
</evidence>
<dbReference type="GeneID" id="107749477"/>
<dbReference type="GO" id="GO:0032006">
    <property type="term" value="P:regulation of TOR signaling"/>
    <property type="evidence" value="ECO:0007669"/>
    <property type="project" value="TreeGrafter"/>
</dbReference>
<dbReference type="RefSeq" id="XP_016420132.1">
    <property type="nucleotide sequence ID" value="XM_016564646.1"/>
</dbReference>
<dbReference type="InterPro" id="IPR050944">
    <property type="entry name" value="FAM83"/>
</dbReference>
<gene>
    <name evidence="6" type="primary">LOC107749477</name>
</gene>
<reference evidence="6" key="2">
    <citation type="submission" date="2025-09" db="UniProtKB">
        <authorList>
            <consortium name="Ensembl"/>
        </authorList>
    </citation>
    <scope>IDENTIFICATION</scope>
</reference>
<dbReference type="AlphaFoldDB" id="A0A673H101"/>
<keyword evidence="7" id="KW-1185">Reference proteome</keyword>
<keyword evidence="4" id="KW-0206">Cytoskeleton</keyword>
<dbReference type="GO" id="GO:1902480">
    <property type="term" value="P:protein localization to mitotic spindle"/>
    <property type="evidence" value="ECO:0007669"/>
    <property type="project" value="TreeGrafter"/>
</dbReference>
<evidence type="ECO:0000256" key="3">
    <source>
        <dbReference type="ARBA" id="ARBA00022490"/>
    </source>
</evidence>
<dbReference type="GO" id="GO:0019901">
    <property type="term" value="F:protein kinase binding"/>
    <property type="evidence" value="ECO:0007669"/>
    <property type="project" value="TreeGrafter"/>
</dbReference>
<organism evidence="6 7">
    <name type="scientific">Sinocyclocheilus rhinocerous</name>
    <dbReference type="NCBI Taxonomy" id="307959"/>
    <lineage>
        <taxon>Eukaryota</taxon>
        <taxon>Metazoa</taxon>
        <taxon>Chordata</taxon>
        <taxon>Craniata</taxon>
        <taxon>Vertebrata</taxon>
        <taxon>Euteleostomi</taxon>
        <taxon>Actinopterygii</taxon>
        <taxon>Neopterygii</taxon>
        <taxon>Teleostei</taxon>
        <taxon>Ostariophysi</taxon>
        <taxon>Cypriniformes</taxon>
        <taxon>Cyprinidae</taxon>
        <taxon>Cyprininae</taxon>
        <taxon>Sinocyclocheilus</taxon>
    </lineage>
</organism>
<dbReference type="KEGG" id="srx:107749477"/>
<comment type="subcellular location">
    <subcellularLocation>
        <location evidence="1">Cytoplasm</location>
        <location evidence="1">Cytoskeleton</location>
    </subcellularLocation>
</comment>
<dbReference type="GO" id="GO:1902808">
    <property type="term" value="P:positive regulation of cell cycle G1/S phase transition"/>
    <property type="evidence" value="ECO:0007669"/>
    <property type="project" value="TreeGrafter"/>
</dbReference>
<dbReference type="InterPro" id="IPR012461">
    <property type="entry name" value="SACK1"/>
</dbReference>
<sequence length="588" mass="66062">MAAWRRDETFESLGYRCQSVTLILGNVSVINKLSVMALSQCLEDSPGWRTPRTGQDLNLKELYNERHRLALEELVAGGVQSFMGFLQKERIPNFLSDDEIRRISRAAVVPKSLSLIGDDSHLDQSGTLDCSSVTYFPEVSDIEPPVLEMGWPAFTAGSFRGVTRAVAYFQPSYGECIYSCKEAARRMIKNAKEVIAIVTDSLTDLDIFQDLKEACTRRRVPVYILLDQSSLPSFLQMCKNLHVQLDELLQMKIRTITGSTHYMRSGARITGKVHERFMLIDGNRVATGSYRFNWTDGKLNSSNLIELSGQITEKFDEEFRILYAQSLPLPANTRAPSSARSNDLYDHLVLKPPGTPPSYLARTTKPQPECLTSTPARLHTPKIQQMNKDIEDRDRKSNPVSVTSTLGEDWIEQELREEVLTLDDPPLLPATNVTTQPQTVDVMISPLVPSCDISTQTTCQTADVSVQTCADKLKSKTSSSSNPNTSSACNLHEVDCHPPVCLAPQDVNLRECFLKITKERQHHYSSIRSKLVHMVTLLSHKRELVDLTNLTLRPGLHRGRKGQQEGRQLHGTFDNVIMGTWPRSRCLQ</sequence>
<name>A0A673H101_9TELE</name>
<evidence type="ECO:0000256" key="4">
    <source>
        <dbReference type="ARBA" id="ARBA00023212"/>
    </source>
</evidence>
<dbReference type="PANTHER" id="PTHR16181">
    <property type="entry name" value="PROTEIN FAM83A-RELATED"/>
    <property type="match status" value="1"/>
</dbReference>
<dbReference type="PANTHER" id="PTHR16181:SF29">
    <property type="entry name" value="PROTEIN FAM83A-RELATED"/>
    <property type="match status" value="1"/>
</dbReference>
<evidence type="ECO:0000256" key="2">
    <source>
        <dbReference type="ARBA" id="ARBA00006937"/>
    </source>
</evidence>
<evidence type="ECO:0000313" key="6">
    <source>
        <dbReference type="Ensembl" id="ENSSRHP00000019143.1"/>
    </source>
</evidence>
<evidence type="ECO:0000313" key="7">
    <source>
        <dbReference type="Proteomes" id="UP000472270"/>
    </source>
</evidence>
<dbReference type="Proteomes" id="UP000472270">
    <property type="component" value="Unassembled WGS sequence"/>
</dbReference>
<dbReference type="Gene3D" id="3.30.870.10">
    <property type="entry name" value="Endonuclease Chain A"/>
    <property type="match status" value="1"/>
</dbReference>
<feature type="domain" description="Scaffolding anchor of CK1" evidence="5">
    <location>
        <begin position="58"/>
        <end position="327"/>
    </location>
</feature>
<dbReference type="FunFam" id="3.30.870.10:FF:000004">
    <property type="entry name" value="protein FAM83H isoform X2"/>
    <property type="match status" value="1"/>
</dbReference>